<comment type="caution">
    <text evidence="2">The sequence shown here is derived from an EMBL/GenBank/DDBJ whole genome shotgun (WGS) entry which is preliminary data.</text>
</comment>
<keyword evidence="3" id="KW-1185">Reference proteome</keyword>
<proteinExistence type="predicted"/>
<organism evidence="2 3">
    <name type="scientific">Actinotalea fermentans</name>
    <dbReference type="NCBI Taxonomy" id="43671"/>
    <lineage>
        <taxon>Bacteria</taxon>
        <taxon>Bacillati</taxon>
        <taxon>Actinomycetota</taxon>
        <taxon>Actinomycetes</taxon>
        <taxon>Micrococcales</taxon>
        <taxon>Cellulomonadaceae</taxon>
        <taxon>Actinotalea</taxon>
    </lineage>
</organism>
<evidence type="ECO:0000313" key="3">
    <source>
        <dbReference type="Proteomes" id="UP000321484"/>
    </source>
</evidence>
<accession>A0A511YU31</accession>
<dbReference type="Proteomes" id="UP000321484">
    <property type="component" value="Unassembled WGS sequence"/>
</dbReference>
<feature type="region of interest" description="Disordered" evidence="1">
    <location>
        <begin position="1"/>
        <end position="30"/>
    </location>
</feature>
<dbReference type="EMBL" id="BJYK01000001">
    <property type="protein sequence ID" value="GEN78704.1"/>
    <property type="molecule type" value="Genomic_DNA"/>
</dbReference>
<evidence type="ECO:0000256" key="1">
    <source>
        <dbReference type="SAM" id="MobiDB-lite"/>
    </source>
</evidence>
<gene>
    <name evidence="2" type="ORF">AFE02nite_04380</name>
</gene>
<reference evidence="2 3" key="1">
    <citation type="submission" date="2019-07" db="EMBL/GenBank/DDBJ databases">
        <title>Whole genome shotgun sequence of Actinotalea fermentans NBRC 105374.</title>
        <authorList>
            <person name="Hosoyama A."/>
            <person name="Uohara A."/>
            <person name="Ohji S."/>
            <person name="Ichikawa N."/>
        </authorList>
    </citation>
    <scope>NUCLEOTIDE SEQUENCE [LARGE SCALE GENOMIC DNA]</scope>
    <source>
        <strain evidence="2 3">NBRC 105374</strain>
    </source>
</reference>
<sequence length="128" mass="13139">MRAARDAAAPEGGHLRGGAEIKAGGPETSVPPSAVAMWLDAWDAGRAVGDAEGHQRGHVEGYALGHTDGRAEALAEVEAAEAARDDALVRSIASAAAQGAPFAELAARRGDHARAEAQRRTLRDRGVA</sequence>
<protein>
    <submittedName>
        <fullName evidence="2">Uncharacterized protein</fullName>
    </submittedName>
</protein>
<name>A0A511YU31_9CELL</name>
<feature type="region of interest" description="Disordered" evidence="1">
    <location>
        <begin position="108"/>
        <end position="128"/>
    </location>
</feature>
<evidence type="ECO:0000313" key="2">
    <source>
        <dbReference type="EMBL" id="GEN78704.1"/>
    </source>
</evidence>
<dbReference type="AlphaFoldDB" id="A0A511YU31"/>